<dbReference type="InterPro" id="IPR043824">
    <property type="entry name" value="DUF5801"/>
</dbReference>
<feature type="domain" description="DUF5801" evidence="3">
    <location>
        <begin position="1961"/>
        <end position="2086"/>
    </location>
</feature>
<accession>A0ABX9A3K0</accession>
<name>A0ABX9A3K0_9SPHN</name>
<dbReference type="InterPro" id="IPR010221">
    <property type="entry name" value="VCBS_dom"/>
</dbReference>
<feature type="compositionally biased region" description="Basic and acidic residues" evidence="1">
    <location>
        <begin position="1"/>
        <end position="10"/>
    </location>
</feature>
<dbReference type="Gene3D" id="2.60.40.10">
    <property type="entry name" value="Immunoglobulins"/>
    <property type="match status" value="1"/>
</dbReference>
<protein>
    <submittedName>
        <fullName evidence="4">VCBS domain-containing protein</fullName>
    </submittedName>
</protein>
<evidence type="ECO:0000313" key="4">
    <source>
        <dbReference type="EMBL" id="QZD94417.1"/>
    </source>
</evidence>
<feature type="domain" description="DUF5801" evidence="3">
    <location>
        <begin position="2126"/>
        <end position="2257"/>
    </location>
</feature>
<dbReference type="Pfam" id="PF17803">
    <property type="entry name" value="Cadherin_4"/>
    <property type="match status" value="2"/>
</dbReference>
<feature type="region of interest" description="Disordered" evidence="1">
    <location>
        <begin position="1364"/>
        <end position="1409"/>
    </location>
</feature>
<keyword evidence="5" id="KW-1185">Reference proteome</keyword>
<dbReference type="Pfam" id="PF19116">
    <property type="entry name" value="DUF5801"/>
    <property type="match status" value="4"/>
</dbReference>
<evidence type="ECO:0000259" key="2">
    <source>
        <dbReference type="Pfam" id="PF17803"/>
    </source>
</evidence>
<feature type="region of interest" description="Disordered" evidence="1">
    <location>
        <begin position="193"/>
        <end position="212"/>
    </location>
</feature>
<feature type="domain" description="DUF5801" evidence="3">
    <location>
        <begin position="2292"/>
        <end position="2429"/>
    </location>
</feature>
<evidence type="ECO:0000259" key="3">
    <source>
        <dbReference type="Pfam" id="PF19116"/>
    </source>
</evidence>
<sequence length="3284" mass="332481">MDSFETRNDFSEAQAGTEGSDEQMQGNANQAQPSSRGDIILLPDANGVVVLPEGTSLDNLRAEGRDLVLILEDGSRVVIPEGAIIVPQIVIDGVTVPAANLAALLTGNEPQPAAGDPQSSGGNFEVDPGNIQAAYGLGDLLPYTELQFPQPEEKEVIPYNVNQDPEIVIETPDNPVGVINAIATVDEAGLPARTVDGIGETPGTRDETDAETASGTIVFEAPDGVSAVLINGVEITAIGQTFTSDDGTLTITSIDLENGEIGFSYTLEDNLVGRTEDGFFTMTVVDVDGDSADASLLIQVIDDAPIANDDIDSVDAGTYGPIDGNVMTGAGTDTGAAGADEEGADGAVVTDFSGAGGSGSAGDTIDGEYGTLTLEADGSYTYTRFDDAPGGVSDEFTYTLTDADGSTATATLTINIGDSTPEITRLPSGDAETLVDEAGLPARIGEAEGSDEPADSETAAGTITFVSPDGVASVEINGVEVTGPGQTFDVGEGTLTITGYDPVAGTITYEYTLEDNTSGDDVSYDVDLTVTDLDGDTAIGTFTISVTDDVPTANDDSETQDSEDAPVTVDVFSNDVQGADSVQLDAIALVDGTLSGNGTVTYNGDGTFTYTPAPGEEGTVTFDYTITDGDGDVSTATVTIILDNDSTPGILVGGQNQVFEEALPARGGEPAGSNEDSDGEFASGSIILVTRGDTVGSLVINGVDVTAGGTVTTADGVLTVTLTNGVYGYTYELTDNTLSDPDSDSFTLVVTDSDGDTAQTTLVINIIDDNPSAADDANSIAAGDYGPVGGNVLDNDTVGADDAAVTSYTGANGSGVAGDTIQGKYGTLTIEADGSYTYTRDAGTEGGVSDTFTYTITDGDGDTATATLVIAIADSPVVLDLPVAGEDGTLVDEAGLPAGSDAASDSEFTSGTFTYDAPDGPASVTIDGVAVTAVGQTFTGSFGTLTITSIADGVIGYTYELTTNTSGDDTFDSFAVVVTDQDGDTSSGDLEIAIIDDVPTAVSDTDSVTEDGPLTADGNVITDAEANGDNGADTQGADGASVTGVAFGATDGTVGSSLDGMYGSLVLNADGSYTYTLDNTNPLVQGLDSTESLTEVFTYTITDGDGDPSTTTLTITINGDDDIVTINGLDLQTPELTVDEDDLADGSSPDAGALVQSGSFTVDSPDGLSVLTVGGVQVWGGGETYPLTITGDYGDVRITAVDVTLDANGDVVAATVSYEYELGDNTLDHSVAGEDSLVDSFDVVATDTDGSDDTASLDIEVIDDVPTANDDSADQAVENDPIVIDALDNDVFGADGVDTSNIASVSVTTQGTQGTVTYDPDTGLFTYTPAPGAGSNGQLTDSFTYTIIDNDGDSSTATVTVNLLPDSEPTGGTVTATVDDDGLAGGNPDSDTGDLDANVGDDPADTSEASFTGSLTFDVGNDGPATITFDPSLDGTSAMLGSEMVTFTLNGNVLTASSGRGDIFTVELTDAQTGAYTVTLLQNVLHTAGNDENDAFASIGFIVSDSEGDTVGTTLDITFDDDAPTATDNTNSVTEGDTVTGNILTDDDGFGVDANGADGSLTILSVSGTGGTDNGAPFVVTGTYGELTVNADGSYSYESFANATNADVSDVFTYQIVDADGDVAEATLEIDITNVAGTVEDNGATVNEAGLGFGSDPASDSEFGNGQITVTNATGTFTYVLVSPATGTYGTLTLDPDTGAYTYELTTNVDGDSLVPSQGGDNGANTVTGQESFDYEVYDDLGNLIGTGTIDVNIIDDVPSIDASVVDGDAVTLTTQDADTVGGTDTDVSVADFGGAFSIDSSEYGADGAGSIAWTYSLNVENAVSGLTSDGVAIELSMNGDVVEGRAGGVLVFTLEVNDATGVVTLTQYEEIDHALPGDSSNYDAQLAVLGDGLVTLSGTATIVDGDGDIADETVVLDLGGNVRFADDGPAIDATVTDGDAVTLTTFDAETVGGTSVDVSVADFGGAFSVASSDYGADGAGSIAWDYSLVIDNATSGLTSDGVPVELTMNGDVVEGRANGVLVFTVAIDDTTGVVTLTQYEEIDHDLPGSDSNYDSQLEALANGVLSISGTATITDGDGDTAEETVLLDLGGNIRFADDGPSIDASVTDGDAVTLTTQDADTVGGIDTDVSTADFGGAFAVDSFNFGADGAGSIAWDYGLSVVSSASGLTSDGVAIELSMNGDVVEGRANGTLVFTLEVNDTTGVVTLTQYEEIDHDLPGSDSNYDAQLEVLGSGLVNLTGTATITDGDGDTAEETVVLDLGGNVRFADDGPAIDATVTDGDVITLTTQDADTEGAASDTDVSTANFGGAFSIASSDYGADGAGSTAWSYSLVIDNAVSGLTSGGNPITLSMNGSEVEGFANGVLVFSVSVDASTGEVTLTQYEAIDHDLPGDSSNYDSQLAVLADGVLSLSGTATITDGDGDTDEETVVLDLGGNIRFADDGPIAVADTNTLTEDTASVGGNVVLTNADDFGADGAGSPAVTAVTGFGGAAGTIGGSTSGEFGTLTLNADGTYTYALNNASVQYLNDGDSETDTFTYTIVDSDGDTSTTTLTITITGSNDAPVLTPSGVVVSEEGLTDSLGNPIGNPDTVGTPDDMTDSRSASGTIGISDPDNDTFTVTLGIPTTPGLTSGGEAIVWSLNADQNVLIGATSEGVIIAVSIANDGNYDVVLNRPVDHSDTSVEDILGFSIDVSVNDGTTTTTLPAGITVVVEDDSPIIGDMTPDSITVGNFDNATGTGTFDYSPGGDGHGEFQITYTGTPIDGLTYTLTQLDNDNDGQNDGAILTASANGTDVYTLEVDVDGNYTYTLLAPDTGSTESISLLNLSAGGPGFRELEDDPSTIDINEDGRIEFSSNGNGVNASTQGFGVSNQWTDPTEFFTMEFHVPGNLGVNDDPETDADILTGITLNVQQVRSGPVDFRWTVTRYNDDGTVAETETGIITISSAGDLVIPATISFSELTMENIDTAGSVRFRADVTVERSILPQDLTLDFDISATDSDGDVTSVSDLSVFIDADITSAATIKTLDDTLMADAEVLDMAMFGSTSTAQQDGSRMMARATEATAIAASAAAFVMPTIEAGFEQDFGQTASAGDLMVNFEFAAAPTLEAPQMPEGYAIAFDGRVEIDAGAGQDLAMANILGDGGDFQAAMGDAVAAPDMGGFEYAAADEGFAGMPSAFDGLAIGDTGSAMEALLMLEANAPAADAAELADAGKALGEAVAELAAEAQVDDVVAHFAANDTGAGNGDAISVPVEGLLDGMIGNDLPFHTVGIAQTDQTDEAALVAASA</sequence>
<dbReference type="InterPro" id="IPR013783">
    <property type="entry name" value="Ig-like_fold"/>
</dbReference>
<feature type="domain" description="DUF5801" evidence="3">
    <location>
        <begin position="1784"/>
        <end position="1915"/>
    </location>
</feature>
<dbReference type="Gene3D" id="2.60.40.3440">
    <property type="match status" value="2"/>
</dbReference>
<dbReference type="NCBIfam" id="TIGR01965">
    <property type="entry name" value="VCBS_repeat"/>
    <property type="match status" value="4"/>
</dbReference>
<feature type="compositionally biased region" description="Polar residues" evidence="1">
    <location>
        <begin position="22"/>
        <end position="35"/>
    </location>
</feature>
<feature type="region of interest" description="Disordered" evidence="1">
    <location>
        <begin position="1"/>
        <end position="37"/>
    </location>
</feature>
<feature type="domain" description="RapA2 cadherin-like" evidence="2">
    <location>
        <begin position="1514"/>
        <end position="1597"/>
    </location>
</feature>
<organism evidence="4 5">
    <name type="scientific">Qipengyuania gelatinilytica</name>
    <dbReference type="NCBI Taxonomy" id="2867231"/>
    <lineage>
        <taxon>Bacteria</taxon>
        <taxon>Pseudomonadati</taxon>
        <taxon>Pseudomonadota</taxon>
        <taxon>Alphaproteobacteria</taxon>
        <taxon>Sphingomonadales</taxon>
        <taxon>Erythrobacteraceae</taxon>
        <taxon>Qipengyuania</taxon>
    </lineage>
</organism>
<feature type="domain" description="RapA2 cadherin-like" evidence="2">
    <location>
        <begin position="991"/>
        <end position="1075"/>
    </location>
</feature>
<dbReference type="Proteomes" id="UP000824321">
    <property type="component" value="Chromosome"/>
</dbReference>
<dbReference type="InterPro" id="IPR040853">
    <property type="entry name" value="RapA2_cadherin-like"/>
</dbReference>
<reference evidence="4 5" key="1">
    <citation type="submission" date="2021-08" db="EMBL/GenBank/DDBJ databases">
        <title>Comparative Genomics Analysis of the Genus Qipengyuania Reveals Extensive Genetic Diversity and Metabolic Versatility, Including the Description of Fifteen Novel Species.</title>
        <authorList>
            <person name="Liu Y."/>
        </authorList>
    </citation>
    <scope>NUCLEOTIDE SEQUENCE [LARGE SCALE GENOMIC DNA]</scope>
    <source>
        <strain evidence="4 5">1NDH1</strain>
    </source>
</reference>
<dbReference type="NCBIfam" id="NF012211">
    <property type="entry name" value="tand_rpt_95"/>
    <property type="match status" value="1"/>
</dbReference>
<evidence type="ECO:0000313" key="5">
    <source>
        <dbReference type="Proteomes" id="UP000824321"/>
    </source>
</evidence>
<evidence type="ECO:0000256" key="1">
    <source>
        <dbReference type="SAM" id="MobiDB-lite"/>
    </source>
</evidence>
<dbReference type="Pfam" id="PF17963">
    <property type="entry name" value="Big_9"/>
    <property type="match status" value="5"/>
</dbReference>
<gene>
    <name evidence="4" type="ORF">K3136_09955</name>
</gene>
<dbReference type="EMBL" id="CP081294">
    <property type="protein sequence ID" value="QZD94417.1"/>
    <property type="molecule type" value="Genomic_DNA"/>
</dbReference>
<dbReference type="RefSeq" id="WP_221430163.1">
    <property type="nucleotide sequence ID" value="NZ_CP081294.1"/>
</dbReference>
<proteinExistence type="predicted"/>
<feature type="region of interest" description="Disordered" evidence="1">
    <location>
        <begin position="2576"/>
        <end position="2611"/>
    </location>
</feature>